<comment type="function">
    <text evidence="9">Probably part of an ABC transporter complex. Responsible for energy coupling to the transport system.</text>
</comment>
<accession>A4J7M1</accession>
<dbReference type="PANTHER" id="PTHR43553:SF24">
    <property type="entry name" value="ENERGY-COUPLING FACTOR TRANSPORTER ATP-BINDING PROTEIN ECFA1"/>
    <property type="match status" value="1"/>
</dbReference>
<dbReference type="KEGG" id="drm:Dred_2564"/>
<evidence type="ECO:0000313" key="13">
    <source>
        <dbReference type="Proteomes" id="UP000001556"/>
    </source>
</evidence>
<sequence>MDYAIEIKDLSFYYKDGTRALDKLSLGFEKGKKIAILGPNGSGKTTLLLHFNGINTVQQGSVTVMGRAVHQSNQQWLRGKVGLVFQDPDDQIFSGTVWDDVAFGPINQGLRGEELNNRVNEALRIVRMKDLAHKAPYHLSYGQKKKVAIAGVLAMDPDMIVLDEPVAFLDPSGKRSLFSILDVLNQQGKTIILATHDVDLVVQWADQVVILTEGRVIAQGAPRLLSDPALVEEADLELPTASQIFLPYQELYQQKIPVTVEDAQAMIKQLLTR</sequence>
<dbReference type="AlphaFoldDB" id="A4J7M1"/>
<dbReference type="PANTHER" id="PTHR43553">
    <property type="entry name" value="HEAVY METAL TRANSPORTER"/>
    <property type="match status" value="1"/>
</dbReference>
<feature type="domain" description="ABC transporter" evidence="11">
    <location>
        <begin position="5"/>
        <end position="238"/>
    </location>
</feature>
<dbReference type="InterPro" id="IPR027417">
    <property type="entry name" value="P-loop_NTPase"/>
</dbReference>
<dbReference type="OrthoDB" id="9784332at2"/>
<keyword evidence="6 10" id="KW-0067">ATP-binding</keyword>
<dbReference type="HOGENOM" id="CLU_000604_1_22_9"/>
<dbReference type="InterPro" id="IPR003439">
    <property type="entry name" value="ABC_transporter-like_ATP-bd"/>
</dbReference>
<keyword evidence="3 10" id="KW-0813">Transport</keyword>
<dbReference type="InterPro" id="IPR005876">
    <property type="entry name" value="Co_trans_ATP-bd"/>
</dbReference>
<dbReference type="Proteomes" id="UP000001556">
    <property type="component" value="Chromosome"/>
</dbReference>
<dbReference type="EMBL" id="CP000612">
    <property type="protein sequence ID" value="ABO51074.1"/>
    <property type="molecule type" value="Genomic_DNA"/>
</dbReference>
<organism evidence="12 13">
    <name type="scientific">Desulforamulus reducens (strain ATCC BAA-1160 / DSM 100696 / MI-1)</name>
    <name type="common">Desulfotomaculum reducens</name>
    <dbReference type="NCBI Taxonomy" id="349161"/>
    <lineage>
        <taxon>Bacteria</taxon>
        <taxon>Bacillati</taxon>
        <taxon>Bacillota</taxon>
        <taxon>Clostridia</taxon>
        <taxon>Eubacteriales</taxon>
        <taxon>Peptococcaceae</taxon>
        <taxon>Desulforamulus</taxon>
    </lineage>
</organism>
<dbReference type="InterPro" id="IPR015856">
    <property type="entry name" value="ABC_transpr_CbiO/EcfA_su"/>
</dbReference>
<evidence type="ECO:0000256" key="1">
    <source>
        <dbReference type="ARBA" id="ARBA00004202"/>
    </source>
</evidence>
<evidence type="ECO:0000256" key="7">
    <source>
        <dbReference type="ARBA" id="ARBA00022967"/>
    </source>
</evidence>
<dbReference type="GO" id="GO:0016887">
    <property type="term" value="F:ATP hydrolysis activity"/>
    <property type="evidence" value="ECO:0007669"/>
    <property type="project" value="InterPro"/>
</dbReference>
<keyword evidence="8 10" id="KW-0472">Membrane</keyword>
<keyword evidence="5 10" id="KW-0547">Nucleotide-binding</keyword>
<dbReference type="Gene3D" id="3.40.50.300">
    <property type="entry name" value="P-loop containing nucleotide triphosphate hydrolases"/>
    <property type="match status" value="1"/>
</dbReference>
<proteinExistence type="inferred from homology"/>
<dbReference type="RefSeq" id="WP_011878872.1">
    <property type="nucleotide sequence ID" value="NC_009253.1"/>
</dbReference>
<evidence type="ECO:0000256" key="10">
    <source>
        <dbReference type="RuleBase" id="RU364103"/>
    </source>
</evidence>
<name>A4J7M1_DESRM</name>
<evidence type="ECO:0000313" key="12">
    <source>
        <dbReference type="EMBL" id="ABO51074.1"/>
    </source>
</evidence>
<dbReference type="STRING" id="349161.Dred_2564"/>
<evidence type="ECO:0000256" key="8">
    <source>
        <dbReference type="ARBA" id="ARBA00023136"/>
    </source>
</evidence>
<comment type="similarity">
    <text evidence="2 10">Belongs to the ABC transporter superfamily.</text>
</comment>
<dbReference type="InterPro" id="IPR003593">
    <property type="entry name" value="AAA+_ATPase"/>
</dbReference>
<reference evidence="12 13" key="1">
    <citation type="submission" date="2007-03" db="EMBL/GenBank/DDBJ databases">
        <title>Complete sequence of Desulfotomaculum reducens MI-1.</title>
        <authorList>
            <consortium name="US DOE Joint Genome Institute"/>
            <person name="Copeland A."/>
            <person name="Lucas S."/>
            <person name="Lapidus A."/>
            <person name="Barry K."/>
            <person name="Detter J.C."/>
            <person name="Glavina del Rio T."/>
            <person name="Hammon N."/>
            <person name="Israni S."/>
            <person name="Dalin E."/>
            <person name="Tice H."/>
            <person name="Pitluck S."/>
            <person name="Sims D."/>
            <person name="Brettin T."/>
            <person name="Bruce D."/>
            <person name="Han C."/>
            <person name="Tapia R."/>
            <person name="Schmutz J."/>
            <person name="Larimer F."/>
            <person name="Land M."/>
            <person name="Hauser L."/>
            <person name="Kyrpides N."/>
            <person name="Kim E."/>
            <person name="Tebo B.M."/>
            <person name="Richardson P."/>
        </authorList>
    </citation>
    <scope>NUCLEOTIDE SEQUENCE [LARGE SCALE GENOMIC DNA]</scope>
    <source>
        <strain evidence="12 13">MI-1</strain>
    </source>
</reference>
<gene>
    <name evidence="12" type="ordered locus">Dred_2564</name>
</gene>
<dbReference type="PROSITE" id="PS00211">
    <property type="entry name" value="ABC_TRANSPORTER_1"/>
    <property type="match status" value="1"/>
</dbReference>
<evidence type="ECO:0000256" key="4">
    <source>
        <dbReference type="ARBA" id="ARBA00022475"/>
    </source>
</evidence>
<dbReference type="CDD" id="cd03225">
    <property type="entry name" value="ABC_cobalt_CbiO_domain1"/>
    <property type="match status" value="1"/>
</dbReference>
<evidence type="ECO:0000256" key="2">
    <source>
        <dbReference type="ARBA" id="ARBA00005417"/>
    </source>
</evidence>
<keyword evidence="7" id="KW-1278">Translocase</keyword>
<keyword evidence="4 10" id="KW-1003">Cell membrane</keyword>
<dbReference type="GO" id="GO:0006824">
    <property type="term" value="P:cobalt ion transport"/>
    <property type="evidence" value="ECO:0007669"/>
    <property type="project" value="InterPro"/>
</dbReference>
<dbReference type="GO" id="GO:0005524">
    <property type="term" value="F:ATP binding"/>
    <property type="evidence" value="ECO:0007669"/>
    <property type="project" value="UniProtKB-UniRule"/>
</dbReference>
<keyword evidence="13" id="KW-1185">Reference proteome</keyword>
<dbReference type="SMART" id="SM00382">
    <property type="entry name" value="AAA"/>
    <property type="match status" value="1"/>
</dbReference>
<dbReference type="InterPro" id="IPR017871">
    <property type="entry name" value="ABC_transporter-like_CS"/>
</dbReference>
<dbReference type="NCBIfam" id="TIGR01166">
    <property type="entry name" value="cbiO"/>
    <property type="match status" value="1"/>
</dbReference>
<evidence type="ECO:0000256" key="3">
    <source>
        <dbReference type="ARBA" id="ARBA00022448"/>
    </source>
</evidence>
<dbReference type="GO" id="GO:0042626">
    <property type="term" value="F:ATPase-coupled transmembrane transporter activity"/>
    <property type="evidence" value="ECO:0007669"/>
    <property type="project" value="TreeGrafter"/>
</dbReference>
<dbReference type="PROSITE" id="PS50893">
    <property type="entry name" value="ABC_TRANSPORTER_2"/>
    <property type="match status" value="1"/>
</dbReference>
<protein>
    <recommendedName>
        <fullName evidence="10">ABC transporter ATP-binding protein</fullName>
    </recommendedName>
</protein>
<evidence type="ECO:0000256" key="6">
    <source>
        <dbReference type="ARBA" id="ARBA00022840"/>
    </source>
</evidence>
<dbReference type="SUPFAM" id="SSF52540">
    <property type="entry name" value="P-loop containing nucleoside triphosphate hydrolases"/>
    <property type="match status" value="1"/>
</dbReference>
<dbReference type="Pfam" id="PF00005">
    <property type="entry name" value="ABC_tran"/>
    <property type="match status" value="1"/>
</dbReference>
<dbReference type="InterPro" id="IPR050095">
    <property type="entry name" value="ECF_ABC_transporter_ATP-bd"/>
</dbReference>
<dbReference type="eggNOG" id="COG1122">
    <property type="taxonomic scope" value="Bacteria"/>
</dbReference>
<comment type="function">
    <text evidence="10">Part of an ABC transporter complex. Responsible for energy coupling to the transport system.</text>
</comment>
<evidence type="ECO:0000259" key="11">
    <source>
        <dbReference type="PROSITE" id="PS50893"/>
    </source>
</evidence>
<evidence type="ECO:0000256" key="5">
    <source>
        <dbReference type="ARBA" id="ARBA00022741"/>
    </source>
</evidence>
<comment type="subcellular location">
    <subcellularLocation>
        <location evidence="1 10">Cell membrane</location>
        <topology evidence="1 10">Peripheral membrane protein</topology>
    </subcellularLocation>
</comment>
<dbReference type="FunFam" id="3.40.50.300:FF:000224">
    <property type="entry name" value="Energy-coupling factor transporter ATP-binding protein EcfA"/>
    <property type="match status" value="1"/>
</dbReference>
<dbReference type="GO" id="GO:0043190">
    <property type="term" value="C:ATP-binding cassette (ABC) transporter complex"/>
    <property type="evidence" value="ECO:0007669"/>
    <property type="project" value="TreeGrafter"/>
</dbReference>
<evidence type="ECO:0000256" key="9">
    <source>
        <dbReference type="ARBA" id="ARBA00025157"/>
    </source>
</evidence>